<organism evidence="4">
    <name type="scientific">Caenorhabditis brenneri</name>
    <name type="common">Nematode worm</name>
    <dbReference type="NCBI Taxonomy" id="135651"/>
    <lineage>
        <taxon>Eukaryota</taxon>
        <taxon>Metazoa</taxon>
        <taxon>Ecdysozoa</taxon>
        <taxon>Nematoda</taxon>
        <taxon>Chromadorea</taxon>
        <taxon>Rhabditida</taxon>
        <taxon>Rhabditina</taxon>
        <taxon>Rhabditomorpha</taxon>
        <taxon>Rhabditoidea</taxon>
        <taxon>Rhabditidae</taxon>
        <taxon>Peloderinae</taxon>
        <taxon>Caenorhabditis</taxon>
    </lineage>
</organism>
<dbReference type="OMA" id="RAKECES"/>
<reference evidence="4" key="1">
    <citation type="submission" date="2011-07" db="EMBL/GenBank/DDBJ databases">
        <authorList>
            <consortium name="Caenorhabditis brenneri Sequencing and Analysis Consortium"/>
            <person name="Wilson R.K."/>
        </authorList>
    </citation>
    <scope>NUCLEOTIDE SEQUENCE [LARGE SCALE GENOMIC DNA]</scope>
    <source>
        <strain evidence="4">PB2801</strain>
    </source>
</reference>
<dbReference type="InterPro" id="IPR002542">
    <property type="entry name" value="T20D4.11-like_dom"/>
</dbReference>
<dbReference type="EMBL" id="GL379904">
    <property type="protein sequence ID" value="EGT33320.1"/>
    <property type="molecule type" value="Genomic_DNA"/>
</dbReference>
<protein>
    <recommendedName>
        <fullName evidence="2">T20D4.11-like domain-containing protein</fullName>
    </recommendedName>
</protein>
<dbReference type="eggNOG" id="ENOG502TJMS">
    <property type="taxonomic scope" value="Eukaryota"/>
</dbReference>
<accession>G0NL87</accession>
<dbReference type="PANTHER" id="PTHR31897:SF8">
    <property type="entry name" value="DUF19 DOMAIN-CONTAINING PROTEIN"/>
    <property type="match status" value="1"/>
</dbReference>
<evidence type="ECO:0000256" key="1">
    <source>
        <dbReference type="SAM" id="SignalP"/>
    </source>
</evidence>
<dbReference type="InParanoid" id="G0NL87"/>
<dbReference type="PANTHER" id="PTHR31897">
    <property type="entry name" value="PROTEIN CBG17011-RELATED"/>
    <property type="match status" value="1"/>
</dbReference>
<dbReference type="Pfam" id="PF01579">
    <property type="entry name" value="DUF19"/>
    <property type="match status" value="2"/>
</dbReference>
<dbReference type="OrthoDB" id="10476770at2759"/>
<sequence length="367" mass="42786">MPIKCFFLLSFVFIYSESRYRFLEKDQNHGNCTGLVNEYNNLTDYFTNKVVTEEGFQKNVELCEELKVKLFIRTYCFIEELFQSCFNWLESNFELNLFAYKEEVFQGLCENFDIYVSGVLDCYGKVVEEILYGEPECSKNYKFLTTYLTLKNDAYTTGKSCFLKLTVEQCAPSAVLTLKNEFIYQKFVRILSHTLTTNYSQDIGQLFRAKECESMKLAVDRKKNFVNWAKVEVDDPEVLIVSQMYDETNSCFKSIPSLAKKANQFQRELDWFSVHNTHFYKCIVKLSIDPSLLSGFTCLEDHDFNNGGTTDSCIRYTDLKGCTKKVLFESCGEKAVKNFDQTVKAILNHLHCEYVLLHRDWPIGKRP</sequence>
<feature type="domain" description="T20D4.11-like" evidence="2">
    <location>
        <begin position="82"/>
        <end position="184"/>
    </location>
</feature>
<gene>
    <name evidence="3" type="ORF">CAEBREN_06655</name>
</gene>
<evidence type="ECO:0000313" key="4">
    <source>
        <dbReference type="Proteomes" id="UP000008068"/>
    </source>
</evidence>
<proteinExistence type="predicted"/>
<dbReference type="Proteomes" id="UP000008068">
    <property type="component" value="Unassembled WGS sequence"/>
</dbReference>
<feature type="signal peptide" evidence="1">
    <location>
        <begin position="1"/>
        <end position="18"/>
    </location>
</feature>
<feature type="chain" id="PRO_5003405988" description="T20D4.11-like domain-containing protein" evidence="1">
    <location>
        <begin position="19"/>
        <end position="367"/>
    </location>
</feature>
<name>G0NL87_CAEBE</name>
<feature type="domain" description="T20D4.11-like" evidence="2">
    <location>
        <begin position="208"/>
        <end position="353"/>
    </location>
</feature>
<dbReference type="HOGENOM" id="CLU_754833_0_0_1"/>
<dbReference type="AlphaFoldDB" id="G0NL87"/>
<keyword evidence="1" id="KW-0732">Signal</keyword>
<keyword evidence="4" id="KW-1185">Reference proteome</keyword>
<evidence type="ECO:0000313" key="3">
    <source>
        <dbReference type="EMBL" id="EGT33320.1"/>
    </source>
</evidence>
<evidence type="ECO:0000259" key="2">
    <source>
        <dbReference type="Pfam" id="PF01579"/>
    </source>
</evidence>